<dbReference type="Proteomes" id="UP001497444">
    <property type="component" value="Unassembled WGS sequence"/>
</dbReference>
<feature type="domain" description="DUF3131" evidence="8">
    <location>
        <begin position="433"/>
        <end position="526"/>
    </location>
</feature>
<feature type="transmembrane region" description="Helical" evidence="5">
    <location>
        <begin position="392"/>
        <end position="410"/>
    </location>
</feature>
<dbReference type="Gene3D" id="2.70.98.40">
    <property type="entry name" value="Glycoside hydrolase, family 65, N-terminal domain"/>
    <property type="match status" value="1"/>
</dbReference>
<dbReference type="Pfam" id="PF11329">
    <property type="entry name" value="DUF3131"/>
    <property type="match status" value="1"/>
</dbReference>
<protein>
    <submittedName>
        <fullName evidence="9">Uncharacterized protein</fullName>
    </submittedName>
</protein>
<comment type="subcellular location">
    <subcellularLocation>
        <location evidence="1">Membrane</location>
        <topology evidence="1">Multi-pass membrane protein</topology>
    </subcellularLocation>
</comment>
<dbReference type="InterPro" id="IPR021478">
    <property type="entry name" value="DUF3131"/>
</dbReference>
<dbReference type="SUPFAM" id="SSF74650">
    <property type="entry name" value="Galactose mutarotase-like"/>
    <property type="match status" value="1"/>
</dbReference>
<dbReference type="InterPro" id="IPR010383">
    <property type="entry name" value="Glyco_hydrolase_94_b-supersand"/>
</dbReference>
<feature type="transmembrane region" description="Helical" evidence="5">
    <location>
        <begin position="259"/>
        <end position="278"/>
    </location>
</feature>
<dbReference type="Pfam" id="PF06165">
    <property type="entry name" value="GH94_b-supersand"/>
    <property type="match status" value="1"/>
</dbReference>
<dbReference type="Pfam" id="PF10091">
    <property type="entry name" value="Glycoamylase"/>
    <property type="match status" value="1"/>
</dbReference>
<keyword evidence="2" id="KW-0328">Glycosyltransferase</keyword>
<keyword evidence="4 5" id="KW-1133">Transmembrane helix</keyword>
<keyword evidence="3" id="KW-0808">Transferase</keyword>
<evidence type="ECO:0000313" key="10">
    <source>
        <dbReference type="Proteomes" id="UP001497444"/>
    </source>
</evidence>
<accession>A0ABP0VEJ6</accession>
<dbReference type="EMBL" id="CAXAQS010000718">
    <property type="protein sequence ID" value="CAK9252863.1"/>
    <property type="molecule type" value="Genomic_DNA"/>
</dbReference>
<keyword evidence="5" id="KW-0812">Transmembrane</keyword>
<dbReference type="InterPro" id="IPR050321">
    <property type="entry name" value="Glycosyltr_2/OpgH_subfam"/>
</dbReference>
<gene>
    <name evidence="9" type="ORF">CSSPJE1EN1_LOCUS28241</name>
</gene>
<dbReference type="PANTHER" id="PTHR43867:SF2">
    <property type="entry name" value="CELLULOSE SYNTHASE CATALYTIC SUBUNIT A [UDP-FORMING]"/>
    <property type="match status" value="1"/>
</dbReference>
<evidence type="ECO:0000256" key="3">
    <source>
        <dbReference type="ARBA" id="ARBA00022679"/>
    </source>
</evidence>
<dbReference type="InterPro" id="IPR037018">
    <property type="entry name" value="GH65_N"/>
</dbReference>
<keyword evidence="10" id="KW-1185">Reference proteome</keyword>
<evidence type="ECO:0000313" key="9">
    <source>
        <dbReference type="EMBL" id="CAK9252863.1"/>
    </source>
</evidence>
<evidence type="ECO:0000256" key="2">
    <source>
        <dbReference type="ARBA" id="ARBA00022676"/>
    </source>
</evidence>
<dbReference type="PANTHER" id="PTHR43867">
    <property type="entry name" value="CELLULOSE SYNTHASE CATALYTIC SUBUNIT A [UDP-FORMING]"/>
    <property type="match status" value="1"/>
</dbReference>
<sequence length="1326" mass="149887">MGWERKRGKLHEFNRLLRGAKDTGFESVEAPDTFLSSIQLVITLDSDTQLPRDAARKMIGASLHPLNVPEFDAQLGRVTDGYGILQPRIGISLESSQKSHFSRIFSGFTGMDPYTTAVSDTYQDIFSEANYTGKGLYHVDAFEAALHQRIPENTLLSHDLFEGLFSRTGLMTDIELLDDFPDNYQDYCAREHRWVRGDWQIARWIFPQVKNAHQEKYKNQLTFVSRWKIFDNLRRSLVAPTLLFGFVCAWFVFPGSPLLWSLALVFLLITPILARGFLKLLVHAFEAISAYKNSTFKSIPAPTHAQLEFVQALLYVIFLPHQALLQCDAICRSVYRCAFSKKHLLEWKTLAQHPNGSGYKAQNFWQAPFVTELGLLGSAAILLASDKTQKPIGILFILIWISYPYVAYFLSKPAKTDIAPVDDESKAFFRTIGRRTWNYFETFIPDQSNGLPPDNYQESPKPVIAYRTSPTNMGLYLLAISSANDLGYISAATFINKIQKVLATLEKLDKFRGHFYNWYNTENLEVLTPRYISTVDSGNLAGYLVTARQACLDLPYTALRDSKISLGILDTLNVVEDEVIKFYSGKLPQAVKDSITHARDAHRDLTDLTKTYFGGTELKALSDSLGQLKATLENPAFKDLLSCISADQRHLMDILQTISIVLPWLPWSSKGEETIESLPGDSKVILKAIHPQTHYKELLPLLNEAKESLKSHDESHPLLASLESSIRYVAQFLKDAQELAAKLQLEFENMDFEFLLDAERKVFCIGYDVDQKRFDGGFYDLLASESRMASFIAIAKGNIPQEHWFRLGRQIVPTNSGPALVSWTASMFEYLMPSLLMRSYKNTLLNETYHSVVKRQIEYGNQHKIPWGVSEAGYNARDLQLNYQYGPFGVPGLGLKRGLSHDLVVSPYSTLLAAFIDPLAAITNLKRLIKIGTLSIFGFYESIDYTPDRLPGKEKLAIIRSHMTHHQGMLFVAINNLVHQNIMQDRFHADPRVQATRLLLQERIPQRVAIEAPKAAEVELEVENRLIGQQLVRVYEDPNTTTPRIQLLSNREYSLMITSAGGGYSKCGEFGVTRWSEDATRDCLGSFIFVRNISASYRWCTTYQPWGELPKNYKVTFSEEKVDFYREDKDITTNTEIIVTPEDNVEIRFVTLTNNSSQEALLELTSYLEPVLGNAVADSDHPAFSKLFIQTEYLQSRNTLIAHRRKRSNNDPEIWGLHGVVTDGNPDGAVKYETDRSHFIGRGRTLRNAQALMDLADLRSQNGNSMDSILSLRVRVSVPPHGKRSVAFTTGLAKSKKKLSILPTVIMISTPLSGRANELGSNHKLI</sequence>
<dbReference type="Gene3D" id="1.50.10.140">
    <property type="match status" value="2"/>
</dbReference>
<dbReference type="InterPro" id="IPR037820">
    <property type="entry name" value="GH94N_NdvB"/>
</dbReference>
<evidence type="ECO:0000259" key="6">
    <source>
        <dbReference type="Pfam" id="PF06165"/>
    </source>
</evidence>
<evidence type="ECO:0000259" key="7">
    <source>
        <dbReference type="Pfam" id="PF10091"/>
    </source>
</evidence>
<feature type="domain" description="Glycosyl hydrolase 94 supersandwich" evidence="6">
    <location>
        <begin position="1031"/>
        <end position="1299"/>
    </location>
</feature>
<reference evidence="9" key="1">
    <citation type="submission" date="2024-02" db="EMBL/GenBank/DDBJ databases">
        <authorList>
            <consortium name="ELIXIR-Norway"/>
            <consortium name="Elixir Norway"/>
        </authorList>
    </citation>
    <scope>NUCLEOTIDE SEQUENCE</scope>
</reference>
<evidence type="ECO:0000256" key="1">
    <source>
        <dbReference type="ARBA" id="ARBA00004141"/>
    </source>
</evidence>
<feature type="transmembrane region" description="Helical" evidence="5">
    <location>
        <begin position="236"/>
        <end position="253"/>
    </location>
</feature>
<dbReference type="SMART" id="SM01068">
    <property type="entry name" value="CBM_X"/>
    <property type="match status" value="1"/>
</dbReference>
<evidence type="ECO:0000256" key="5">
    <source>
        <dbReference type="SAM" id="Phobius"/>
    </source>
</evidence>
<name>A0ABP0VEJ6_9BRYO</name>
<dbReference type="InterPro" id="IPR019282">
    <property type="entry name" value="Glycoamylase-like_cons_dom"/>
</dbReference>
<proteinExistence type="predicted"/>
<evidence type="ECO:0000256" key="4">
    <source>
        <dbReference type="ARBA" id="ARBA00022989"/>
    </source>
</evidence>
<comment type="caution">
    <text evidence="9">The sequence shown here is derived from an EMBL/GenBank/DDBJ whole genome shotgun (WGS) entry which is preliminary data.</text>
</comment>
<dbReference type="InterPro" id="IPR011013">
    <property type="entry name" value="Gal_mutarotase_sf_dom"/>
</dbReference>
<keyword evidence="5" id="KW-0472">Membrane</keyword>
<feature type="domain" description="Glycoamylase-like" evidence="7">
    <location>
        <begin position="779"/>
        <end position="989"/>
    </location>
</feature>
<dbReference type="CDD" id="cd11753">
    <property type="entry name" value="GH94N_ChvB_NdvB_2_like"/>
    <property type="match status" value="1"/>
</dbReference>
<evidence type="ECO:0000259" key="8">
    <source>
        <dbReference type="Pfam" id="PF11329"/>
    </source>
</evidence>
<organism evidence="9 10">
    <name type="scientific">Sphagnum jensenii</name>
    <dbReference type="NCBI Taxonomy" id="128206"/>
    <lineage>
        <taxon>Eukaryota</taxon>
        <taxon>Viridiplantae</taxon>
        <taxon>Streptophyta</taxon>
        <taxon>Embryophyta</taxon>
        <taxon>Bryophyta</taxon>
        <taxon>Sphagnophytina</taxon>
        <taxon>Sphagnopsida</taxon>
        <taxon>Sphagnales</taxon>
        <taxon>Sphagnaceae</taxon>
        <taxon>Sphagnum</taxon>
    </lineage>
</organism>